<keyword evidence="2" id="KW-0408">Iron</keyword>
<dbReference type="SUPFAM" id="SSF102114">
    <property type="entry name" value="Radical SAM enzymes"/>
    <property type="match status" value="1"/>
</dbReference>
<protein>
    <recommendedName>
        <fullName evidence="2">Heme chaperone HemW</fullName>
    </recommendedName>
</protein>
<dbReference type="PANTHER" id="PTHR13932">
    <property type="entry name" value="COPROPORPHYRINIGEN III OXIDASE"/>
    <property type="match status" value="1"/>
</dbReference>
<dbReference type="GO" id="GO:0005737">
    <property type="term" value="C:cytoplasm"/>
    <property type="evidence" value="ECO:0007669"/>
    <property type="project" value="UniProtKB-SubCell"/>
</dbReference>
<dbReference type="Proteomes" id="UP000823865">
    <property type="component" value="Unassembled WGS sequence"/>
</dbReference>
<dbReference type="SFLD" id="SFLDF00288">
    <property type="entry name" value="HemN-like__clustered_with_nucl"/>
    <property type="match status" value="1"/>
</dbReference>
<accession>A0A9E2P107</accession>
<comment type="function">
    <text evidence="2">Probably acts as a heme chaperone, transferring heme to an unknown acceptor. Binds one molecule of heme per monomer, possibly covalently. Binds 1 [4Fe-4S] cluster. The cluster is coordinated with 3 cysteines and an exchangeable S-adenosyl-L-methionine.</text>
</comment>
<comment type="subcellular location">
    <subcellularLocation>
        <location evidence="2">Cytoplasm</location>
    </subcellularLocation>
</comment>
<keyword evidence="2" id="KW-0411">Iron-sulfur</keyword>
<dbReference type="SFLD" id="SFLDG01082">
    <property type="entry name" value="B12-binding_domain_containing"/>
    <property type="match status" value="1"/>
</dbReference>
<sequence>MAGIYIHIPFCKQRCIYCDFYSTTNQEKENRYIQTVCTELQLRRSTLSDSIHTIYIGGGTPSLLHPDSIARLRASIGQNYQVTSDLEFTVEANPDDISAEWLEAMSRIGVNRISMGVQTFHDGHLKLLRRRHNREKAIEAVHLCQAKGFRNISIDLIYGLPGQTLEEWKADVAQAIALNVQHISAYALIYEENTALWRMREQNKVQEADEELSLNMFEHLIKELENNGFEHYEISNFGLPGFHSRHNSSYWNDIPYLGCGASAHSFIGEERMYNTANIDQYIEDINRCEEQDLPYKEICHCETLNRYEHYNDRIITGLRTVAGLDLDKLEKDFGQELKDYCLKMAEPYLKEHTLQITREKGYPQGVLKLTRRGLFLSDGIMSDLLWVD</sequence>
<dbReference type="PANTHER" id="PTHR13932:SF5">
    <property type="entry name" value="RADICAL S-ADENOSYL METHIONINE DOMAIN-CONTAINING PROTEIN 1, MITOCHONDRIAL"/>
    <property type="match status" value="1"/>
</dbReference>
<dbReference type="Pfam" id="PF06969">
    <property type="entry name" value="HemN_C"/>
    <property type="match status" value="1"/>
</dbReference>
<dbReference type="EMBL" id="JAHLFU010000032">
    <property type="protein sequence ID" value="MBU3852591.1"/>
    <property type="molecule type" value="Genomic_DNA"/>
</dbReference>
<dbReference type="CDD" id="cd01335">
    <property type="entry name" value="Radical_SAM"/>
    <property type="match status" value="1"/>
</dbReference>
<dbReference type="GO" id="GO:0006779">
    <property type="term" value="P:porphyrin-containing compound biosynthetic process"/>
    <property type="evidence" value="ECO:0007669"/>
    <property type="project" value="InterPro"/>
</dbReference>
<dbReference type="GO" id="GO:0004109">
    <property type="term" value="F:coproporphyrinogen oxidase activity"/>
    <property type="evidence" value="ECO:0007669"/>
    <property type="project" value="InterPro"/>
</dbReference>
<dbReference type="SFLD" id="SFLDF00562">
    <property type="entry name" value="HemN-like__clustered_with_heat"/>
    <property type="match status" value="1"/>
</dbReference>
<dbReference type="InterPro" id="IPR004559">
    <property type="entry name" value="HemW-like"/>
</dbReference>
<dbReference type="GO" id="GO:0051539">
    <property type="term" value="F:4 iron, 4 sulfur cluster binding"/>
    <property type="evidence" value="ECO:0007669"/>
    <property type="project" value="UniProtKB-UniRule"/>
</dbReference>
<evidence type="ECO:0000313" key="5">
    <source>
        <dbReference type="Proteomes" id="UP000823865"/>
    </source>
</evidence>
<feature type="domain" description="Radical SAM core" evidence="3">
    <location>
        <begin position="1"/>
        <end position="230"/>
    </location>
</feature>
<gene>
    <name evidence="4" type="primary">hemW</name>
    <name evidence="4" type="ORF">H9789_01945</name>
</gene>
<keyword evidence="2" id="KW-0004">4Fe-4S</keyword>
<dbReference type="NCBIfam" id="TIGR00539">
    <property type="entry name" value="hemN_rel"/>
    <property type="match status" value="1"/>
</dbReference>
<reference evidence="4" key="2">
    <citation type="submission" date="2021-04" db="EMBL/GenBank/DDBJ databases">
        <authorList>
            <person name="Gilroy R."/>
        </authorList>
    </citation>
    <scope>NUCLEOTIDE SEQUENCE</scope>
    <source>
        <strain evidence="4">G3-2149</strain>
    </source>
</reference>
<dbReference type="InterPro" id="IPR007197">
    <property type="entry name" value="rSAM"/>
</dbReference>
<comment type="similarity">
    <text evidence="1">Belongs to the anaerobic coproporphyrinogen-III oxidase family. HemW subfamily.</text>
</comment>
<dbReference type="Pfam" id="PF04055">
    <property type="entry name" value="Radical_SAM"/>
    <property type="match status" value="1"/>
</dbReference>
<dbReference type="PROSITE" id="PS51918">
    <property type="entry name" value="RADICAL_SAM"/>
    <property type="match status" value="1"/>
</dbReference>
<keyword evidence="2" id="KW-0143">Chaperone</keyword>
<dbReference type="InterPro" id="IPR006638">
    <property type="entry name" value="Elp3/MiaA/NifB-like_rSAM"/>
</dbReference>
<dbReference type="SMART" id="SM00729">
    <property type="entry name" value="Elp3"/>
    <property type="match status" value="1"/>
</dbReference>
<dbReference type="InterPro" id="IPR010723">
    <property type="entry name" value="HemN_C"/>
</dbReference>
<keyword evidence="2" id="KW-0963">Cytoplasm</keyword>
<comment type="caution">
    <text evidence="4">The sequence shown here is derived from an EMBL/GenBank/DDBJ whole genome shotgun (WGS) entry which is preliminary data.</text>
</comment>
<dbReference type="SFLD" id="SFLDS00029">
    <property type="entry name" value="Radical_SAM"/>
    <property type="match status" value="1"/>
</dbReference>
<dbReference type="SFLD" id="SFLDG01065">
    <property type="entry name" value="anaerobic_coproporphyrinogen-I"/>
    <property type="match status" value="1"/>
</dbReference>
<proteinExistence type="inferred from homology"/>
<name>A0A9E2P107_9BACT</name>
<reference evidence="4" key="1">
    <citation type="journal article" date="2021" name="PeerJ">
        <title>Extensive microbial diversity within the chicken gut microbiome revealed by metagenomics and culture.</title>
        <authorList>
            <person name="Gilroy R."/>
            <person name="Ravi A."/>
            <person name="Getino M."/>
            <person name="Pursley I."/>
            <person name="Horton D.L."/>
            <person name="Alikhan N.F."/>
            <person name="Baker D."/>
            <person name="Gharbi K."/>
            <person name="Hall N."/>
            <person name="Watson M."/>
            <person name="Adriaenssens E.M."/>
            <person name="Foster-Nyarko E."/>
            <person name="Jarju S."/>
            <person name="Secka A."/>
            <person name="Antonio M."/>
            <person name="Oren A."/>
            <person name="Chaudhuri R.R."/>
            <person name="La Ragione R."/>
            <person name="Hildebrand F."/>
            <person name="Pallen M.J."/>
        </authorList>
    </citation>
    <scope>NUCLEOTIDE SEQUENCE</scope>
    <source>
        <strain evidence="4">G3-2149</strain>
    </source>
</reference>
<dbReference type="Gene3D" id="3.80.30.20">
    <property type="entry name" value="tm_1862 like domain"/>
    <property type="match status" value="1"/>
</dbReference>
<evidence type="ECO:0000256" key="2">
    <source>
        <dbReference type="RuleBase" id="RU364116"/>
    </source>
</evidence>
<evidence type="ECO:0000313" key="4">
    <source>
        <dbReference type="EMBL" id="MBU3852591.1"/>
    </source>
</evidence>
<dbReference type="AlphaFoldDB" id="A0A9E2P107"/>
<keyword evidence="2" id="KW-0479">Metal-binding</keyword>
<evidence type="ECO:0000259" key="3">
    <source>
        <dbReference type="PROSITE" id="PS51918"/>
    </source>
</evidence>
<dbReference type="GO" id="GO:0046872">
    <property type="term" value="F:metal ion binding"/>
    <property type="evidence" value="ECO:0007669"/>
    <property type="project" value="UniProtKB-UniRule"/>
</dbReference>
<keyword evidence="2" id="KW-0349">Heme</keyword>
<dbReference type="InterPro" id="IPR058240">
    <property type="entry name" value="rSAM_sf"/>
</dbReference>
<dbReference type="InterPro" id="IPR023404">
    <property type="entry name" value="rSAM_horseshoe"/>
</dbReference>
<organism evidence="4 5">
    <name type="scientific">Candidatus Paraprevotella stercoravium</name>
    <dbReference type="NCBI Taxonomy" id="2838725"/>
    <lineage>
        <taxon>Bacteria</taxon>
        <taxon>Pseudomonadati</taxon>
        <taxon>Bacteroidota</taxon>
        <taxon>Bacteroidia</taxon>
        <taxon>Bacteroidales</taxon>
        <taxon>Prevotellaceae</taxon>
        <taxon>Paraprevotella</taxon>
    </lineage>
</organism>
<dbReference type="InterPro" id="IPR034505">
    <property type="entry name" value="Coproporphyrinogen-III_oxidase"/>
</dbReference>
<evidence type="ECO:0000256" key="1">
    <source>
        <dbReference type="ARBA" id="ARBA00006100"/>
    </source>
</evidence>
<keyword evidence="2" id="KW-0949">S-adenosyl-L-methionine</keyword>